<dbReference type="RefSeq" id="WP_150420490.1">
    <property type="nucleotide sequence ID" value="NZ_VYRZ01000005.1"/>
</dbReference>
<accession>A0A5J5IMG9</accession>
<keyword evidence="1" id="KW-1133">Transmembrane helix</keyword>
<feature type="transmembrane region" description="Helical" evidence="1">
    <location>
        <begin position="176"/>
        <end position="197"/>
    </location>
</feature>
<evidence type="ECO:0000256" key="1">
    <source>
        <dbReference type="SAM" id="Phobius"/>
    </source>
</evidence>
<dbReference type="Pfam" id="PF01569">
    <property type="entry name" value="PAP2"/>
    <property type="match status" value="1"/>
</dbReference>
<sequence length="275" mass="27277">MKRASAYLLQSLVPLGAVAITVALCLFTVRGQEADQAAMVAMGQSSNRVVGLGSYLGTTFVPAASVLVVAASVLFALVRRRIGQAAAAALLFAGSAVTSQLLKNEVLARPALLSDAGWYGNSLPSGHVSLAVAAACAVVFVLPRGPKLVAAPVVAAGALLAGVGIIAAGWHRPSDVIAATLLVGCWCAISAGVVGLASQLNPNRRAIVAPGTTIAAPATAALLLVGSAVSAVALALGYAASTWSTVSSVALMAVTVVLTSLAAAAISSDGRVFRV</sequence>
<dbReference type="OrthoDB" id="3240395at2"/>
<feature type="transmembrane region" description="Helical" evidence="1">
    <location>
        <begin position="55"/>
        <end position="78"/>
    </location>
</feature>
<dbReference type="InterPro" id="IPR036938">
    <property type="entry name" value="PAP2/HPO_sf"/>
</dbReference>
<feature type="transmembrane region" description="Helical" evidence="1">
    <location>
        <begin position="149"/>
        <end position="170"/>
    </location>
</feature>
<dbReference type="EMBL" id="VYRZ01000005">
    <property type="protein sequence ID" value="KAA9083780.1"/>
    <property type="molecule type" value="Genomic_DNA"/>
</dbReference>
<evidence type="ECO:0000259" key="2">
    <source>
        <dbReference type="Pfam" id="PF01569"/>
    </source>
</evidence>
<feature type="transmembrane region" description="Helical" evidence="1">
    <location>
        <begin position="218"/>
        <end position="240"/>
    </location>
</feature>
<organism evidence="3 4">
    <name type="scientific">Microbacterium radiodurans</name>
    <dbReference type="NCBI Taxonomy" id="661398"/>
    <lineage>
        <taxon>Bacteria</taxon>
        <taxon>Bacillati</taxon>
        <taxon>Actinomycetota</taxon>
        <taxon>Actinomycetes</taxon>
        <taxon>Micrococcales</taxon>
        <taxon>Microbacteriaceae</taxon>
        <taxon>Microbacterium</taxon>
    </lineage>
</organism>
<dbReference type="SUPFAM" id="SSF48317">
    <property type="entry name" value="Acid phosphatase/Vanadium-dependent haloperoxidase"/>
    <property type="match status" value="1"/>
</dbReference>
<keyword evidence="1" id="KW-0472">Membrane</keyword>
<reference evidence="4" key="1">
    <citation type="submission" date="2019-09" db="EMBL/GenBank/DDBJ databases">
        <title>Mumia zhuanghuii sp. nov. isolated from the intestinal contents of plateau pika (Ochotona curzoniae) in the Qinghai-Tibet plateau of China.</title>
        <authorList>
            <person name="Tian Z."/>
        </authorList>
    </citation>
    <scope>NUCLEOTIDE SEQUENCE [LARGE SCALE GENOMIC DNA]</scope>
    <source>
        <strain evidence="4">DSM 25564</strain>
    </source>
</reference>
<dbReference type="InterPro" id="IPR000326">
    <property type="entry name" value="PAP2/HPO"/>
</dbReference>
<keyword evidence="1" id="KW-0812">Transmembrane</keyword>
<evidence type="ECO:0000313" key="4">
    <source>
        <dbReference type="Proteomes" id="UP000327039"/>
    </source>
</evidence>
<protein>
    <submittedName>
        <fullName evidence="3">Phosphatase PAP2 family protein</fullName>
    </submittedName>
</protein>
<proteinExistence type="predicted"/>
<feature type="transmembrane region" description="Helical" evidence="1">
    <location>
        <begin position="122"/>
        <end position="142"/>
    </location>
</feature>
<dbReference type="AlphaFoldDB" id="A0A5J5IMG9"/>
<dbReference type="Gene3D" id="1.20.144.10">
    <property type="entry name" value="Phosphatidic acid phosphatase type 2/haloperoxidase"/>
    <property type="match status" value="1"/>
</dbReference>
<feature type="transmembrane region" description="Helical" evidence="1">
    <location>
        <begin position="85"/>
        <end position="102"/>
    </location>
</feature>
<name>A0A5J5IMG9_9MICO</name>
<evidence type="ECO:0000313" key="3">
    <source>
        <dbReference type="EMBL" id="KAA9083780.1"/>
    </source>
</evidence>
<keyword evidence="4" id="KW-1185">Reference proteome</keyword>
<comment type="caution">
    <text evidence="3">The sequence shown here is derived from an EMBL/GenBank/DDBJ whole genome shotgun (WGS) entry which is preliminary data.</text>
</comment>
<feature type="domain" description="Phosphatidic acid phosphatase type 2/haloperoxidase" evidence="2">
    <location>
        <begin position="116"/>
        <end position="190"/>
    </location>
</feature>
<dbReference type="Proteomes" id="UP000327039">
    <property type="component" value="Unassembled WGS sequence"/>
</dbReference>
<feature type="transmembrane region" description="Helical" evidence="1">
    <location>
        <begin position="246"/>
        <end position="266"/>
    </location>
</feature>
<gene>
    <name evidence="3" type="ORF">F6B42_14645</name>
</gene>